<dbReference type="PANTHER" id="PTHR42748:SF14">
    <property type="entry name" value="SNOAL-LIKE DOMAIN-CONTAINING PROTEIN"/>
    <property type="match status" value="1"/>
</dbReference>
<reference evidence="4 5" key="1">
    <citation type="journal article" date="2023" name="G3 (Bethesda)">
        <title>A chromosome-level genome assembly of Zasmidium syzygii isolated from banana leaves.</title>
        <authorList>
            <person name="van Westerhoven A.C."/>
            <person name="Mehrabi R."/>
            <person name="Talebi R."/>
            <person name="Steentjes M.B.F."/>
            <person name="Corcolon B."/>
            <person name="Chong P.A."/>
            <person name="Kema G.H.J."/>
            <person name="Seidl M.F."/>
        </authorList>
    </citation>
    <scope>NUCLEOTIDE SEQUENCE [LARGE SCALE GENOMIC DNA]</scope>
    <source>
        <strain evidence="4 5">P124</strain>
    </source>
</reference>
<comment type="similarity">
    <text evidence="1">Belongs to the NmrA-type oxidoreductase family.</text>
</comment>
<evidence type="ECO:0000313" key="5">
    <source>
        <dbReference type="Proteomes" id="UP001305779"/>
    </source>
</evidence>
<name>A0ABR0ECQ9_ZASCE</name>
<evidence type="ECO:0000256" key="2">
    <source>
        <dbReference type="ARBA" id="ARBA00022857"/>
    </source>
</evidence>
<dbReference type="Gene3D" id="3.40.50.720">
    <property type="entry name" value="NAD(P)-binding Rossmann-like Domain"/>
    <property type="match status" value="1"/>
</dbReference>
<dbReference type="Gene3D" id="3.90.25.10">
    <property type="entry name" value="UDP-galactose 4-epimerase, domain 1"/>
    <property type="match status" value="1"/>
</dbReference>
<protein>
    <recommendedName>
        <fullName evidence="3">NmrA-like domain-containing protein</fullName>
    </recommendedName>
</protein>
<comment type="caution">
    <text evidence="4">The sequence shown here is derived from an EMBL/GenBank/DDBJ whole genome shotgun (WGS) entry which is preliminary data.</text>
</comment>
<keyword evidence="2" id="KW-0521">NADP</keyword>
<dbReference type="InterPro" id="IPR051164">
    <property type="entry name" value="NmrA-like_oxidored"/>
</dbReference>
<organism evidence="4 5">
    <name type="scientific">Zasmidium cellare</name>
    <name type="common">Wine cellar mold</name>
    <name type="synonym">Racodium cellare</name>
    <dbReference type="NCBI Taxonomy" id="395010"/>
    <lineage>
        <taxon>Eukaryota</taxon>
        <taxon>Fungi</taxon>
        <taxon>Dikarya</taxon>
        <taxon>Ascomycota</taxon>
        <taxon>Pezizomycotina</taxon>
        <taxon>Dothideomycetes</taxon>
        <taxon>Dothideomycetidae</taxon>
        <taxon>Mycosphaerellales</taxon>
        <taxon>Mycosphaerellaceae</taxon>
        <taxon>Zasmidium</taxon>
    </lineage>
</organism>
<dbReference type="Proteomes" id="UP001305779">
    <property type="component" value="Unassembled WGS sequence"/>
</dbReference>
<dbReference type="InterPro" id="IPR008030">
    <property type="entry name" value="NmrA-like"/>
</dbReference>
<dbReference type="InterPro" id="IPR036291">
    <property type="entry name" value="NAD(P)-bd_dom_sf"/>
</dbReference>
<sequence length="358" mass="39660">MSERKLILVIGGTGAQGIPVVEALSASQDYSALLLTRNPSSPRALTLASLPHVTLLRGTQDSLPSLHAAFAHNPYGAWVNTDGFTLGEKNELFYGIRTYEIARHYDVKHFIWANTDYALKVAGWDERYHWGHNDAKGRVGDLILAHGREEGGEGMVVSLLTTGPYVDMLFDGMFLPEERGDGGFVWRNPAVNGKIPLIALSDVGKYSLYLLSNPTKTHALNLAIATEQVSFPQIAETFTRVTGIPASHEYIPLEEYIPLAEPYPNAYANWALGPDAPRDESVMTWRENFSAWWRFWGEGKGANRDMGFLDEVLPGRVRSLEEWMRGVGYDGRARAVLKGLEDLRGGKERGKGGNKVDL</sequence>
<proteinExistence type="inferred from homology"/>
<dbReference type="PANTHER" id="PTHR42748">
    <property type="entry name" value="NITROGEN METABOLITE REPRESSION PROTEIN NMRA FAMILY MEMBER"/>
    <property type="match status" value="1"/>
</dbReference>
<dbReference type="EMBL" id="JAXOVC010000007">
    <property type="protein sequence ID" value="KAK4498993.1"/>
    <property type="molecule type" value="Genomic_DNA"/>
</dbReference>
<gene>
    <name evidence="4" type="ORF">PRZ48_009504</name>
</gene>
<feature type="domain" description="NmrA-like" evidence="3">
    <location>
        <begin position="4"/>
        <end position="257"/>
    </location>
</feature>
<evidence type="ECO:0000313" key="4">
    <source>
        <dbReference type="EMBL" id="KAK4498993.1"/>
    </source>
</evidence>
<dbReference type="Pfam" id="PF05368">
    <property type="entry name" value="NmrA"/>
    <property type="match status" value="1"/>
</dbReference>
<evidence type="ECO:0000259" key="3">
    <source>
        <dbReference type="Pfam" id="PF05368"/>
    </source>
</evidence>
<keyword evidence="5" id="KW-1185">Reference proteome</keyword>
<dbReference type="SUPFAM" id="SSF51735">
    <property type="entry name" value="NAD(P)-binding Rossmann-fold domains"/>
    <property type="match status" value="1"/>
</dbReference>
<evidence type="ECO:0000256" key="1">
    <source>
        <dbReference type="ARBA" id="ARBA00006328"/>
    </source>
</evidence>
<accession>A0ABR0ECQ9</accession>